<dbReference type="EMBL" id="KE384775">
    <property type="protein sequence ID" value="KJK73838.1"/>
    <property type="molecule type" value="Genomic_DNA"/>
</dbReference>
<protein>
    <submittedName>
        <fullName evidence="1">Uncharacterized protein</fullName>
    </submittedName>
</protein>
<evidence type="ECO:0000313" key="2">
    <source>
        <dbReference type="Proteomes" id="UP000054544"/>
    </source>
</evidence>
<dbReference type="STRING" id="1291518.A0A0D9NJC6"/>
<proteinExistence type="predicted"/>
<dbReference type="AlphaFoldDB" id="A0A0D9NJC6"/>
<keyword evidence="2" id="KW-1185">Reference proteome</keyword>
<organism evidence="1 2">
    <name type="scientific">Metarhizium anisopliae BRIP 53293</name>
    <dbReference type="NCBI Taxonomy" id="1291518"/>
    <lineage>
        <taxon>Eukaryota</taxon>
        <taxon>Fungi</taxon>
        <taxon>Dikarya</taxon>
        <taxon>Ascomycota</taxon>
        <taxon>Pezizomycotina</taxon>
        <taxon>Sordariomycetes</taxon>
        <taxon>Hypocreomycetidae</taxon>
        <taxon>Hypocreales</taxon>
        <taxon>Clavicipitaceae</taxon>
        <taxon>Metarhizium</taxon>
    </lineage>
</organism>
<dbReference type="Proteomes" id="UP000054544">
    <property type="component" value="Unassembled WGS sequence"/>
</dbReference>
<sequence length="59" mass="6763">MTATLYVITVVLIIRKWKLRMLELRSSFDKESDKCPEANKADTDCYESFVVGPYMPDGS</sequence>
<name>A0A0D9NJC6_METAN</name>
<gene>
    <name evidence="1" type="ORF">H634G_10885</name>
</gene>
<accession>A0A0D9NJC6</accession>
<reference evidence="2" key="1">
    <citation type="journal article" date="2014" name="BMC Genomics">
        <title>The genome sequence of the biocontrol fungus Metarhizium anisopliae and comparative genomics of Metarhizium species.</title>
        <authorList>
            <person name="Pattemore J.A."/>
            <person name="Hane J.K."/>
            <person name="Williams A.H."/>
            <person name="Wilson B.A."/>
            <person name="Stodart B.J."/>
            <person name="Ash G.J."/>
        </authorList>
    </citation>
    <scope>NUCLEOTIDE SEQUENCE [LARGE SCALE GENOMIC DNA]</scope>
    <source>
        <strain evidence="2">BRIP 53293</strain>
    </source>
</reference>
<evidence type="ECO:0000313" key="1">
    <source>
        <dbReference type="EMBL" id="KJK73838.1"/>
    </source>
</evidence>